<dbReference type="OMA" id="WINQLKS"/>
<accession>A0A026W633</accession>
<dbReference type="EMBL" id="KK107381">
    <property type="protein sequence ID" value="EZA51532.1"/>
    <property type="molecule type" value="Genomic_DNA"/>
</dbReference>
<proteinExistence type="predicted"/>
<dbReference type="GO" id="GO:0071897">
    <property type="term" value="P:DNA biosynthetic process"/>
    <property type="evidence" value="ECO:0007669"/>
    <property type="project" value="UniProtKB-ARBA"/>
</dbReference>
<dbReference type="STRING" id="2015173.A0A026W633"/>
<organism evidence="1 2">
    <name type="scientific">Ooceraea biroi</name>
    <name type="common">Clonal raider ant</name>
    <name type="synonym">Cerapachys biroi</name>
    <dbReference type="NCBI Taxonomy" id="2015173"/>
    <lineage>
        <taxon>Eukaryota</taxon>
        <taxon>Metazoa</taxon>
        <taxon>Ecdysozoa</taxon>
        <taxon>Arthropoda</taxon>
        <taxon>Hexapoda</taxon>
        <taxon>Insecta</taxon>
        <taxon>Pterygota</taxon>
        <taxon>Neoptera</taxon>
        <taxon>Endopterygota</taxon>
        <taxon>Hymenoptera</taxon>
        <taxon>Apocrita</taxon>
        <taxon>Aculeata</taxon>
        <taxon>Formicoidea</taxon>
        <taxon>Formicidae</taxon>
        <taxon>Dorylinae</taxon>
        <taxon>Ooceraea</taxon>
    </lineage>
</organism>
<protein>
    <submittedName>
        <fullName evidence="1">Uncharacterized protein</fullName>
    </submittedName>
</protein>
<evidence type="ECO:0000313" key="2">
    <source>
        <dbReference type="Proteomes" id="UP000053097"/>
    </source>
</evidence>
<name>A0A026W633_OOCBI</name>
<dbReference type="OrthoDB" id="7700397at2759"/>
<dbReference type="PANTHER" id="PTHR37984:SF5">
    <property type="entry name" value="PROTEIN NYNRIN-LIKE"/>
    <property type="match status" value="1"/>
</dbReference>
<dbReference type="PANTHER" id="PTHR37984">
    <property type="entry name" value="PROTEIN CBG26694"/>
    <property type="match status" value="1"/>
</dbReference>
<keyword evidence="2" id="KW-1185">Reference proteome</keyword>
<dbReference type="Gene3D" id="3.10.10.10">
    <property type="entry name" value="HIV Type 1 Reverse Transcriptase, subunit A, domain 1"/>
    <property type="match status" value="1"/>
</dbReference>
<dbReference type="Proteomes" id="UP000053097">
    <property type="component" value="Unassembled WGS sequence"/>
</dbReference>
<dbReference type="InterPro" id="IPR050951">
    <property type="entry name" value="Retrovirus_Pol_polyprotein"/>
</dbReference>
<dbReference type="InterPro" id="IPR043502">
    <property type="entry name" value="DNA/RNA_pol_sf"/>
</dbReference>
<reference evidence="1 2" key="1">
    <citation type="journal article" date="2014" name="Curr. Biol.">
        <title>The genome of the clonal raider ant Cerapachys biroi.</title>
        <authorList>
            <person name="Oxley P.R."/>
            <person name="Ji L."/>
            <person name="Fetter-Pruneda I."/>
            <person name="McKenzie S.K."/>
            <person name="Li C."/>
            <person name="Hu H."/>
            <person name="Zhang G."/>
            <person name="Kronauer D.J."/>
        </authorList>
    </citation>
    <scope>NUCLEOTIDE SEQUENCE [LARGE SCALE GENOMIC DNA]</scope>
</reference>
<dbReference type="SUPFAM" id="SSF56672">
    <property type="entry name" value="DNA/RNA polymerases"/>
    <property type="match status" value="1"/>
</dbReference>
<evidence type="ECO:0000313" key="1">
    <source>
        <dbReference type="EMBL" id="EZA51532.1"/>
    </source>
</evidence>
<gene>
    <name evidence="1" type="ORF">X777_09779</name>
</gene>
<sequence length="116" mass="13843">MYVVRYNRSPLLGREWINQLRILEKVRSSLREIENIKSLEIHSRDKLEQLFNKYPDVFSEEFPSMSKVEARLKLKDNANPVFFKNRQMPFKLKEKVEAELENMVQAGILEKVESSR</sequence>
<dbReference type="AlphaFoldDB" id="A0A026W633"/>